<evidence type="ECO:0000256" key="13">
    <source>
        <dbReference type="SAM" id="Phobius"/>
    </source>
</evidence>
<keyword evidence="12" id="KW-0539">Nucleus</keyword>
<feature type="transmembrane region" description="Helical" evidence="13">
    <location>
        <begin position="71"/>
        <end position="93"/>
    </location>
</feature>
<protein>
    <submittedName>
        <fullName evidence="14">ARGOS-like protein</fullName>
    </submittedName>
</protein>
<feature type="transmembrane region" description="Helical" evidence="13">
    <location>
        <begin position="99"/>
        <end position="119"/>
    </location>
</feature>
<keyword evidence="9" id="KW-0256">Endoplasmic reticulum</keyword>
<dbReference type="GO" id="GO:0046622">
    <property type="term" value="P:positive regulation of organ growth"/>
    <property type="evidence" value="ECO:0007669"/>
    <property type="project" value="InterPro"/>
</dbReference>
<evidence type="ECO:0000256" key="7">
    <source>
        <dbReference type="ARBA" id="ARBA00022490"/>
    </source>
</evidence>
<sequence>MNMSEESEAKVRSSKGFFNLEHHQYMNNSASAATFPRKNMSFVEGKKLAEYRRSLSCQAGNGKKVLSISYFSLESFLLLLCLTASLLLLPLILPPLPPPPFMLLLLPILILLLLMFLAFMPSSNLRNVSYTYVSSP</sequence>
<comment type="similarity">
    <text evidence="5">Belongs to the plant organ size related (OSR) protein family.</text>
</comment>
<evidence type="ECO:0000256" key="6">
    <source>
        <dbReference type="ARBA" id="ARBA00022473"/>
    </source>
</evidence>
<dbReference type="GO" id="GO:0009725">
    <property type="term" value="P:response to hormone"/>
    <property type="evidence" value="ECO:0007669"/>
    <property type="project" value="UniProtKB-ARBA"/>
</dbReference>
<reference evidence="14" key="1">
    <citation type="submission" date="2025-08" db="UniProtKB">
        <authorList>
            <consortium name="RefSeq"/>
        </authorList>
    </citation>
    <scope>IDENTIFICATION</scope>
</reference>
<dbReference type="STRING" id="4097.A0A1S3Z0B8"/>
<keyword evidence="7" id="KW-0963">Cytoplasm</keyword>
<evidence type="ECO:0000256" key="8">
    <source>
        <dbReference type="ARBA" id="ARBA00022692"/>
    </source>
</evidence>
<accession>A0A1S3Z0B8</accession>
<evidence type="ECO:0000256" key="11">
    <source>
        <dbReference type="ARBA" id="ARBA00023136"/>
    </source>
</evidence>
<keyword evidence="8 13" id="KW-0812">Transmembrane</keyword>
<dbReference type="RefSeq" id="XP_016457889.1">
    <property type="nucleotide sequence ID" value="XM_016602403.1"/>
</dbReference>
<dbReference type="OMA" id="FMPANAR"/>
<dbReference type="GO" id="GO:0005634">
    <property type="term" value="C:nucleus"/>
    <property type="evidence" value="ECO:0007669"/>
    <property type="project" value="UniProtKB-SubCell"/>
</dbReference>
<keyword evidence="11 13" id="KW-0472">Membrane</keyword>
<dbReference type="GO" id="GO:0005783">
    <property type="term" value="C:endoplasmic reticulum"/>
    <property type="evidence" value="ECO:0007669"/>
    <property type="project" value="UniProtKB-SubCell"/>
</dbReference>
<dbReference type="GO" id="GO:0016020">
    <property type="term" value="C:membrane"/>
    <property type="evidence" value="ECO:0007669"/>
    <property type="project" value="UniProtKB-SubCell"/>
</dbReference>
<evidence type="ECO:0000256" key="4">
    <source>
        <dbReference type="ARBA" id="ARBA00004496"/>
    </source>
</evidence>
<evidence type="ECO:0000256" key="2">
    <source>
        <dbReference type="ARBA" id="ARBA00004141"/>
    </source>
</evidence>
<organism evidence="14">
    <name type="scientific">Nicotiana tabacum</name>
    <name type="common">Common tobacco</name>
    <dbReference type="NCBI Taxonomy" id="4097"/>
    <lineage>
        <taxon>Eukaryota</taxon>
        <taxon>Viridiplantae</taxon>
        <taxon>Streptophyta</taxon>
        <taxon>Embryophyta</taxon>
        <taxon>Tracheophyta</taxon>
        <taxon>Spermatophyta</taxon>
        <taxon>Magnoliopsida</taxon>
        <taxon>eudicotyledons</taxon>
        <taxon>Gunneridae</taxon>
        <taxon>Pentapetalae</taxon>
        <taxon>asterids</taxon>
        <taxon>lamiids</taxon>
        <taxon>Solanales</taxon>
        <taxon>Solanaceae</taxon>
        <taxon>Nicotianoideae</taxon>
        <taxon>Nicotianeae</taxon>
        <taxon>Nicotiana</taxon>
    </lineage>
</organism>
<evidence type="ECO:0000256" key="3">
    <source>
        <dbReference type="ARBA" id="ARBA00004240"/>
    </source>
</evidence>
<dbReference type="AlphaFoldDB" id="A0A1S3Z0B8"/>
<dbReference type="InterPro" id="IPR037468">
    <property type="entry name" value="ARGOS/ARL/OSR1"/>
</dbReference>
<gene>
    <name evidence="14" type="primary">LOC107781668</name>
</gene>
<dbReference type="OrthoDB" id="10598911at2759"/>
<evidence type="ECO:0000256" key="9">
    <source>
        <dbReference type="ARBA" id="ARBA00022824"/>
    </source>
</evidence>
<keyword evidence="10 13" id="KW-1133">Transmembrane helix</keyword>
<dbReference type="KEGG" id="nta:107781668"/>
<evidence type="ECO:0000256" key="1">
    <source>
        <dbReference type="ARBA" id="ARBA00004123"/>
    </source>
</evidence>
<comment type="subcellular location">
    <subcellularLocation>
        <location evidence="4">Cytoplasm</location>
    </subcellularLocation>
    <subcellularLocation>
        <location evidence="3">Endoplasmic reticulum</location>
    </subcellularLocation>
    <subcellularLocation>
        <location evidence="2">Membrane</location>
        <topology evidence="2">Multi-pass membrane protein</topology>
    </subcellularLocation>
    <subcellularLocation>
        <location evidence="1">Nucleus</location>
    </subcellularLocation>
</comment>
<proteinExistence type="inferred from homology"/>
<dbReference type="PANTHER" id="PTHR36023:SF3">
    <property type="entry name" value="ARGOS-LIKE PROTEIN"/>
    <property type="match status" value="1"/>
</dbReference>
<evidence type="ECO:0000313" key="14">
    <source>
        <dbReference type="RefSeq" id="XP_016457889.1"/>
    </source>
</evidence>
<keyword evidence="6" id="KW-0217">Developmental protein</keyword>
<evidence type="ECO:0000256" key="5">
    <source>
        <dbReference type="ARBA" id="ARBA00006891"/>
    </source>
</evidence>
<evidence type="ECO:0000256" key="10">
    <source>
        <dbReference type="ARBA" id="ARBA00022989"/>
    </source>
</evidence>
<name>A0A1S3Z0B8_TOBAC</name>
<evidence type="ECO:0000256" key="12">
    <source>
        <dbReference type="ARBA" id="ARBA00023242"/>
    </source>
</evidence>
<dbReference type="PANTHER" id="PTHR36023">
    <property type="entry name" value="ARGOS-LIKE PROTEIN"/>
    <property type="match status" value="1"/>
</dbReference>
<dbReference type="PaxDb" id="4097-A0A1S3Z0B8"/>